<dbReference type="PANTHER" id="PTHR12534">
    <property type="entry name" value="30S RIBOSOMAL PROTEIN S2 PROKARYOTIC AND ORGANELLAR"/>
    <property type="match status" value="1"/>
</dbReference>
<dbReference type="PANTHER" id="PTHR12534:SF0">
    <property type="entry name" value="SMALL RIBOSOMAL SUBUNIT PROTEIN US2M"/>
    <property type="match status" value="1"/>
</dbReference>
<evidence type="ECO:0000256" key="6">
    <source>
        <dbReference type="RuleBase" id="RU003631"/>
    </source>
</evidence>
<dbReference type="PRINTS" id="PR00395">
    <property type="entry name" value="RIBOSOMALS2"/>
</dbReference>
<evidence type="ECO:0000313" key="8">
    <source>
        <dbReference type="EMBL" id="KKU56466.1"/>
    </source>
</evidence>
<evidence type="ECO:0000256" key="1">
    <source>
        <dbReference type="ARBA" id="ARBA00006242"/>
    </source>
</evidence>
<dbReference type="InterPro" id="IPR018130">
    <property type="entry name" value="Ribosomal_uS2_CS"/>
</dbReference>
<feature type="compositionally biased region" description="Basic and acidic residues" evidence="7">
    <location>
        <begin position="315"/>
        <end position="324"/>
    </location>
</feature>
<evidence type="ECO:0000256" key="5">
    <source>
        <dbReference type="HAMAP-Rule" id="MF_00291"/>
    </source>
</evidence>
<gene>
    <name evidence="5" type="primary">rpsB</name>
    <name evidence="8" type="ORF">UX78_C0008G0030</name>
</gene>
<evidence type="ECO:0000256" key="2">
    <source>
        <dbReference type="ARBA" id="ARBA00022980"/>
    </source>
</evidence>
<dbReference type="HAMAP" id="MF_00291_B">
    <property type="entry name" value="Ribosomal_uS2_B"/>
    <property type="match status" value="1"/>
</dbReference>
<dbReference type="PROSITE" id="PS00963">
    <property type="entry name" value="RIBOSOMAL_S2_2"/>
    <property type="match status" value="1"/>
</dbReference>
<dbReference type="PATRIC" id="fig|1618357.3.peg.482"/>
<proteinExistence type="inferred from homology"/>
<dbReference type="GO" id="GO:0003735">
    <property type="term" value="F:structural constituent of ribosome"/>
    <property type="evidence" value="ECO:0007669"/>
    <property type="project" value="InterPro"/>
</dbReference>
<reference evidence="8 9" key="1">
    <citation type="journal article" date="2015" name="Nature">
        <title>rRNA introns, odd ribosomes, and small enigmatic genomes across a large radiation of phyla.</title>
        <authorList>
            <person name="Brown C.T."/>
            <person name="Hug L.A."/>
            <person name="Thomas B.C."/>
            <person name="Sharon I."/>
            <person name="Castelle C.J."/>
            <person name="Singh A."/>
            <person name="Wilkins M.J."/>
            <person name="Williams K.H."/>
            <person name="Banfield J.F."/>
        </authorList>
    </citation>
    <scope>NUCLEOTIDE SEQUENCE [LARGE SCALE GENOMIC DNA]</scope>
</reference>
<dbReference type="AlphaFoldDB" id="A0A0G1RH37"/>
<dbReference type="NCBIfam" id="TIGR01011">
    <property type="entry name" value="rpsB_bact"/>
    <property type="match status" value="1"/>
</dbReference>
<keyword evidence="2 5" id="KW-0689">Ribosomal protein</keyword>
<dbReference type="EMBL" id="LCNM01000008">
    <property type="protein sequence ID" value="KKU56466.1"/>
    <property type="molecule type" value="Genomic_DNA"/>
</dbReference>
<feature type="region of interest" description="Disordered" evidence="7">
    <location>
        <begin position="294"/>
        <end position="324"/>
    </location>
</feature>
<comment type="similarity">
    <text evidence="1 5 6">Belongs to the universal ribosomal protein uS2 family.</text>
</comment>
<dbReference type="InterPro" id="IPR005706">
    <property type="entry name" value="Ribosomal_uS2_bac/mit/plastid"/>
</dbReference>
<dbReference type="Gene3D" id="1.10.287.610">
    <property type="entry name" value="Helix hairpin bin"/>
    <property type="match status" value="1"/>
</dbReference>
<dbReference type="InterPro" id="IPR023591">
    <property type="entry name" value="Ribosomal_uS2_flav_dom_sf"/>
</dbReference>
<dbReference type="Pfam" id="PF00318">
    <property type="entry name" value="Ribosomal_S2"/>
    <property type="match status" value="1"/>
</dbReference>
<dbReference type="GO" id="GO:0022627">
    <property type="term" value="C:cytosolic small ribosomal subunit"/>
    <property type="evidence" value="ECO:0007669"/>
    <property type="project" value="TreeGrafter"/>
</dbReference>
<protein>
    <recommendedName>
        <fullName evidence="4 5">Small ribosomal subunit protein uS2</fullName>
    </recommendedName>
</protein>
<dbReference type="CDD" id="cd01425">
    <property type="entry name" value="RPS2"/>
    <property type="match status" value="1"/>
</dbReference>
<dbReference type="PROSITE" id="PS00962">
    <property type="entry name" value="RIBOSOMAL_S2_1"/>
    <property type="match status" value="1"/>
</dbReference>
<dbReference type="SUPFAM" id="SSF52313">
    <property type="entry name" value="Ribosomal protein S2"/>
    <property type="match status" value="1"/>
</dbReference>
<comment type="caution">
    <text evidence="8">The sequence shown here is derived from an EMBL/GenBank/DDBJ whole genome shotgun (WGS) entry which is preliminary data.</text>
</comment>
<dbReference type="InterPro" id="IPR001865">
    <property type="entry name" value="Ribosomal_uS2"/>
</dbReference>
<evidence type="ECO:0000256" key="7">
    <source>
        <dbReference type="SAM" id="MobiDB-lite"/>
    </source>
</evidence>
<accession>A0A0G1RH37</accession>
<sequence length="324" mass="36461">MIFEKIFVRNAGVMGAELFGQCGLERIRFHVKIIPLIHTRAGNSPDFVLARGGKRRRMKDISLKQLLEAGAHFGHQARRWNPAMKPYVYGVRDGVHIFDLVKTKVGLEEAYRFVKNMAASGGVILWVGTKRQAKECVREAAVKAGMPYAVQRWPGGFLTNFDQLHKSVRKLRDLKEQREGGELKRYTKREQLLVDRDIVRLDKFLGGLALLDKKPEAMFIVDTKREDVAVREAVRMGIPVVGMVDTNGDPRLVDYVIPVNDDAVQSIELVVGVIADAIEEGKKKSEKVLVIQSGEEEKSKVKSQKVKAQVKSKKSAKEKNESKN</sequence>
<feature type="compositionally biased region" description="Basic residues" evidence="7">
    <location>
        <begin position="301"/>
        <end position="314"/>
    </location>
</feature>
<evidence type="ECO:0000256" key="4">
    <source>
        <dbReference type="ARBA" id="ARBA00035256"/>
    </source>
</evidence>
<name>A0A0G1RH37_9BACT</name>
<evidence type="ECO:0000256" key="3">
    <source>
        <dbReference type="ARBA" id="ARBA00023274"/>
    </source>
</evidence>
<dbReference type="GO" id="GO:0006412">
    <property type="term" value="P:translation"/>
    <property type="evidence" value="ECO:0007669"/>
    <property type="project" value="UniProtKB-UniRule"/>
</dbReference>
<keyword evidence="3 5" id="KW-0687">Ribonucleoprotein</keyword>
<evidence type="ECO:0000313" key="9">
    <source>
        <dbReference type="Proteomes" id="UP000034607"/>
    </source>
</evidence>
<dbReference type="Proteomes" id="UP000034607">
    <property type="component" value="Unassembled WGS sequence"/>
</dbReference>
<organism evidence="8 9">
    <name type="scientific">Candidatus Amesbacteria bacterium GW2011_GWA2_47_11</name>
    <dbReference type="NCBI Taxonomy" id="1618357"/>
    <lineage>
        <taxon>Bacteria</taxon>
        <taxon>Candidatus Amesiibacteriota</taxon>
    </lineage>
</organism>
<dbReference type="Gene3D" id="3.40.50.10490">
    <property type="entry name" value="Glucose-6-phosphate isomerase like protein, domain 1"/>
    <property type="match status" value="1"/>
</dbReference>